<dbReference type="Proteomes" id="UP000479710">
    <property type="component" value="Unassembled WGS sequence"/>
</dbReference>
<evidence type="ECO:0000313" key="2">
    <source>
        <dbReference type="Proteomes" id="UP000479710"/>
    </source>
</evidence>
<keyword evidence="2" id="KW-1185">Reference proteome</keyword>
<accession>A0A6G1EPD9</accession>
<organism evidence="1 2">
    <name type="scientific">Oryza meyeriana var. granulata</name>
    <dbReference type="NCBI Taxonomy" id="110450"/>
    <lineage>
        <taxon>Eukaryota</taxon>
        <taxon>Viridiplantae</taxon>
        <taxon>Streptophyta</taxon>
        <taxon>Embryophyta</taxon>
        <taxon>Tracheophyta</taxon>
        <taxon>Spermatophyta</taxon>
        <taxon>Magnoliopsida</taxon>
        <taxon>Liliopsida</taxon>
        <taxon>Poales</taxon>
        <taxon>Poaceae</taxon>
        <taxon>BOP clade</taxon>
        <taxon>Oryzoideae</taxon>
        <taxon>Oryzeae</taxon>
        <taxon>Oryzinae</taxon>
        <taxon>Oryza</taxon>
        <taxon>Oryza meyeriana</taxon>
    </lineage>
</organism>
<evidence type="ECO:0000313" key="1">
    <source>
        <dbReference type="EMBL" id="KAF0926496.1"/>
    </source>
</evidence>
<gene>
    <name evidence="1" type="ORF">E2562_025986</name>
</gene>
<dbReference type="AlphaFoldDB" id="A0A6G1EPD9"/>
<comment type="caution">
    <text evidence="1">The sequence shown here is derived from an EMBL/GenBank/DDBJ whole genome shotgun (WGS) entry which is preliminary data.</text>
</comment>
<name>A0A6G1EPD9_9ORYZ</name>
<proteinExistence type="predicted"/>
<sequence>MAAQHGCQRNSRMMRAAGRGMGSARAARFPAGRAGAAAVVGHRRVSWPDSQGGWAARCPRRCTGMVLERGGLVELDRAESGASVRHFVEWLVGGTGVDLGREMVTPAGASRWPFDRL</sequence>
<dbReference type="EMBL" id="SPHZ02000003">
    <property type="protein sequence ID" value="KAF0926496.1"/>
    <property type="molecule type" value="Genomic_DNA"/>
</dbReference>
<protein>
    <submittedName>
        <fullName evidence="1">Uncharacterized protein</fullName>
    </submittedName>
</protein>
<reference evidence="1 2" key="1">
    <citation type="submission" date="2019-11" db="EMBL/GenBank/DDBJ databases">
        <title>Whole genome sequence of Oryza granulata.</title>
        <authorList>
            <person name="Li W."/>
        </authorList>
    </citation>
    <scope>NUCLEOTIDE SEQUENCE [LARGE SCALE GENOMIC DNA]</scope>
    <source>
        <strain evidence="2">cv. Menghai</strain>
        <tissue evidence="1">Leaf</tissue>
    </source>
</reference>